<evidence type="ECO:0000313" key="4">
    <source>
        <dbReference type="EMBL" id="GAA2051070.1"/>
    </source>
</evidence>
<name>A0ABP5GM89_9ACTN</name>
<reference evidence="5" key="1">
    <citation type="journal article" date="2019" name="Int. J. Syst. Evol. Microbiol.">
        <title>The Global Catalogue of Microorganisms (GCM) 10K type strain sequencing project: providing services to taxonomists for standard genome sequencing and annotation.</title>
        <authorList>
            <consortium name="The Broad Institute Genomics Platform"/>
            <consortium name="The Broad Institute Genome Sequencing Center for Infectious Disease"/>
            <person name="Wu L."/>
            <person name="Ma J."/>
        </authorList>
    </citation>
    <scope>NUCLEOTIDE SEQUENCE [LARGE SCALE GENOMIC DNA]</scope>
    <source>
        <strain evidence="5">JCM 16014</strain>
    </source>
</reference>
<dbReference type="Gene3D" id="3.40.50.2000">
    <property type="entry name" value="Glycogen Phosphorylase B"/>
    <property type="match status" value="2"/>
</dbReference>
<sequence length="413" mass="42521">MRIVQLANAYSPTSGGLRTVVDALGRGYVAAGHDRVLVIPGKRHTREEGESGLVVTFPGVPVSGGYRVIPRFAPVRELLEELKPDTVEVSDKATLAAAGPWARENGVGAVLISHERLDAVTAARFPHAWRTGNRLLRPALHRRSRNLAEGYDAIVVASAFAGQEFDGTSAPLCEIPLGVDLDLFRPRPAAREAGPDAGSDVGPDVGSDAGVGASVGTGAGAGERAGVHLVYSGRLSVEKNPIAAVAAVKALIAAGLPVHLDVYGTGSQRHHLERAAAGLPIAFHGHLADRAELAARIAEADVVLAPGPAETFGLSVLEAMACGTPVITADTGGAGELLAPHAGLAAASNGPAFAGAVAQVMEWPEAERRAAARLRAEEFPWSRTIASMLALHDRLPGDRGPLATGTGTRSGPG</sequence>
<keyword evidence="2" id="KW-0808">Transferase</keyword>
<dbReference type="InterPro" id="IPR050194">
    <property type="entry name" value="Glycosyltransferase_grp1"/>
</dbReference>
<dbReference type="EMBL" id="BAAAQN010000050">
    <property type="protein sequence ID" value="GAA2051070.1"/>
    <property type="molecule type" value="Genomic_DNA"/>
</dbReference>
<dbReference type="Pfam" id="PF13692">
    <property type="entry name" value="Glyco_trans_1_4"/>
    <property type="match status" value="1"/>
</dbReference>
<evidence type="ECO:0000259" key="3">
    <source>
        <dbReference type="Pfam" id="PF13439"/>
    </source>
</evidence>
<dbReference type="Proteomes" id="UP001500751">
    <property type="component" value="Unassembled WGS sequence"/>
</dbReference>
<dbReference type="RefSeq" id="WP_344669735.1">
    <property type="nucleotide sequence ID" value="NZ_BAAAQN010000050.1"/>
</dbReference>
<evidence type="ECO:0000256" key="2">
    <source>
        <dbReference type="ARBA" id="ARBA00022679"/>
    </source>
</evidence>
<feature type="domain" description="Glycosyltransferase subfamily 4-like N-terminal" evidence="3">
    <location>
        <begin position="15"/>
        <end position="182"/>
    </location>
</feature>
<comment type="caution">
    <text evidence="4">The sequence shown here is derived from an EMBL/GenBank/DDBJ whole genome shotgun (WGS) entry which is preliminary data.</text>
</comment>
<evidence type="ECO:0000256" key="1">
    <source>
        <dbReference type="ARBA" id="ARBA00022676"/>
    </source>
</evidence>
<organism evidence="4 5">
    <name type="scientific">Catenulispora yoronensis</name>
    <dbReference type="NCBI Taxonomy" id="450799"/>
    <lineage>
        <taxon>Bacteria</taxon>
        <taxon>Bacillati</taxon>
        <taxon>Actinomycetota</taxon>
        <taxon>Actinomycetes</taxon>
        <taxon>Catenulisporales</taxon>
        <taxon>Catenulisporaceae</taxon>
        <taxon>Catenulispora</taxon>
    </lineage>
</organism>
<dbReference type="Pfam" id="PF13439">
    <property type="entry name" value="Glyco_transf_4"/>
    <property type="match status" value="1"/>
</dbReference>
<keyword evidence="5" id="KW-1185">Reference proteome</keyword>
<gene>
    <name evidence="4" type="ORF">GCM10009839_67360</name>
</gene>
<accession>A0ABP5GM89</accession>
<proteinExistence type="predicted"/>
<dbReference type="SUPFAM" id="SSF53756">
    <property type="entry name" value="UDP-Glycosyltransferase/glycogen phosphorylase"/>
    <property type="match status" value="1"/>
</dbReference>
<dbReference type="InterPro" id="IPR028098">
    <property type="entry name" value="Glyco_trans_4-like_N"/>
</dbReference>
<keyword evidence="1" id="KW-0328">Glycosyltransferase</keyword>
<evidence type="ECO:0000313" key="5">
    <source>
        <dbReference type="Proteomes" id="UP001500751"/>
    </source>
</evidence>
<protein>
    <submittedName>
        <fullName evidence="4">Glycosyltransferase family 1 protein</fullName>
    </submittedName>
</protein>
<dbReference type="PANTHER" id="PTHR45947">
    <property type="entry name" value="SULFOQUINOVOSYL TRANSFERASE SQD2"/>
    <property type="match status" value="1"/>
</dbReference>
<dbReference type="PANTHER" id="PTHR45947:SF13">
    <property type="entry name" value="TRANSFERASE"/>
    <property type="match status" value="1"/>
</dbReference>